<dbReference type="InterPro" id="IPR055406">
    <property type="entry name" value="HEAT_Maestro"/>
</dbReference>
<dbReference type="Pfam" id="PF23227">
    <property type="entry name" value="HEAT_MROH2B_C"/>
    <property type="match status" value="1"/>
</dbReference>
<feature type="non-terminal residue" evidence="2">
    <location>
        <position position="112"/>
    </location>
</feature>
<sequence>QARKMLVFLPYIRQWLEDGHTDTKANVLVILRNMMGHLERKEASPIAVQLVEKLLPLFDAESSQLRELSINLFRELVETVVGKDKRRMKEEVKRGLLPLFFHMQDKTESVSK</sequence>
<dbReference type="PANTHER" id="PTHR23120">
    <property type="entry name" value="MAESTRO-RELATED HEAT DOMAIN-CONTAINING"/>
    <property type="match status" value="1"/>
</dbReference>
<dbReference type="InterPro" id="IPR045206">
    <property type="entry name" value="Maestro_heat-like_prot"/>
</dbReference>
<dbReference type="Proteomes" id="UP000540089">
    <property type="component" value="Unassembled WGS sequence"/>
</dbReference>
<dbReference type="InterPro" id="IPR016024">
    <property type="entry name" value="ARM-type_fold"/>
</dbReference>
<gene>
    <name evidence="2" type="primary">Mroh1_0</name>
    <name evidence="2" type="ORF">RISTRI_R07475</name>
</gene>
<comment type="caution">
    <text evidence="2">The sequence shown here is derived from an EMBL/GenBank/DDBJ whole genome shotgun (WGS) entry which is preliminary data.</text>
</comment>
<organism evidence="2 3">
    <name type="scientific">Rissa tridactyla</name>
    <name type="common">Black-legged kittiwake</name>
    <name type="synonym">Larus tridactyla</name>
    <dbReference type="NCBI Taxonomy" id="75485"/>
    <lineage>
        <taxon>Eukaryota</taxon>
        <taxon>Metazoa</taxon>
        <taxon>Chordata</taxon>
        <taxon>Craniata</taxon>
        <taxon>Vertebrata</taxon>
        <taxon>Euteleostomi</taxon>
        <taxon>Archelosauria</taxon>
        <taxon>Archosauria</taxon>
        <taxon>Dinosauria</taxon>
        <taxon>Saurischia</taxon>
        <taxon>Theropoda</taxon>
        <taxon>Coelurosauria</taxon>
        <taxon>Aves</taxon>
        <taxon>Neognathae</taxon>
        <taxon>Neoaves</taxon>
        <taxon>Charadriiformes</taxon>
        <taxon>Laridae</taxon>
        <taxon>Rissa</taxon>
    </lineage>
</organism>
<reference evidence="2 3" key="1">
    <citation type="submission" date="2019-09" db="EMBL/GenBank/DDBJ databases">
        <title>Bird 10,000 Genomes (B10K) Project - Family phase.</title>
        <authorList>
            <person name="Zhang G."/>
        </authorList>
    </citation>
    <scope>NUCLEOTIDE SEQUENCE [LARGE SCALE GENOMIC DNA]</scope>
    <source>
        <strain evidence="2">OUT-0021</strain>
        <tissue evidence="2">Blood</tissue>
    </source>
</reference>
<evidence type="ECO:0000313" key="3">
    <source>
        <dbReference type="Proteomes" id="UP000540089"/>
    </source>
</evidence>
<feature type="domain" description="Maestro/Maestro-like HEAT-repeats" evidence="1">
    <location>
        <begin position="8"/>
        <end position="112"/>
    </location>
</feature>
<protein>
    <submittedName>
        <fullName evidence="2">MROH1 protein</fullName>
    </submittedName>
</protein>
<proteinExistence type="predicted"/>
<dbReference type="AlphaFoldDB" id="A0A7L3TFV9"/>
<evidence type="ECO:0000313" key="2">
    <source>
        <dbReference type="EMBL" id="NXV38450.1"/>
    </source>
</evidence>
<accession>A0A7L3TFV9</accession>
<name>A0A7L3TFV9_RISTR</name>
<feature type="non-terminal residue" evidence="2">
    <location>
        <position position="1"/>
    </location>
</feature>
<evidence type="ECO:0000259" key="1">
    <source>
        <dbReference type="Pfam" id="PF23227"/>
    </source>
</evidence>
<dbReference type="GO" id="GO:0005737">
    <property type="term" value="C:cytoplasm"/>
    <property type="evidence" value="ECO:0007669"/>
    <property type="project" value="TreeGrafter"/>
</dbReference>
<keyword evidence="3" id="KW-1185">Reference proteome</keyword>
<dbReference type="SUPFAM" id="SSF48371">
    <property type="entry name" value="ARM repeat"/>
    <property type="match status" value="1"/>
</dbReference>
<dbReference type="PANTHER" id="PTHR23120:SF42">
    <property type="entry name" value="MAESTRO HEAT-LIKE REPEAT FAMILY MEMBER 3"/>
    <property type="match status" value="1"/>
</dbReference>
<dbReference type="EMBL" id="VZUC01000715">
    <property type="protein sequence ID" value="NXV38450.1"/>
    <property type="molecule type" value="Genomic_DNA"/>
</dbReference>